<protein>
    <recommendedName>
        <fullName evidence="3">Lipoprotein</fullName>
    </recommendedName>
</protein>
<evidence type="ECO:0008006" key="3">
    <source>
        <dbReference type="Google" id="ProtNLM"/>
    </source>
</evidence>
<dbReference type="Proteomes" id="UP000251561">
    <property type="component" value="Chromosome"/>
</dbReference>
<gene>
    <name evidence="1" type="ORF">HYN86_15190</name>
</gene>
<dbReference type="AlphaFoldDB" id="A0A344LVC5"/>
<dbReference type="RefSeq" id="WP_113678804.1">
    <property type="nucleotide sequence ID" value="NZ_CP030261.1"/>
</dbReference>
<dbReference type="EMBL" id="CP030261">
    <property type="protein sequence ID" value="AXB57867.1"/>
    <property type="molecule type" value="Genomic_DNA"/>
</dbReference>
<dbReference type="OrthoDB" id="1179861at2"/>
<evidence type="ECO:0000313" key="1">
    <source>
        <dbReference type="EMBL" id="AXB57867.1"/>
    </source>
</evidence>
<accession>A0A344LVC5</accession>
<dbReference type="PROSITE" id="PS51257">
    <property type="entry name" value="PROKAR_LIPOPROTEIN"/>
    <property type="match status" value="1"/>
</dbReference>
<organism evidence="1 2">
    <name type="scientific">Flavobacterium fluviale</name>
    <dbReference type="NCBI Taxonomy" id="2249356"/>
    <lineage>
        <taxon>Bacteria</taxon>
        <taxon>Pseudomonadati</taxon>
        <taxon>Bacteroidota</taxon>
        <taxon>Flavobacteriia</taxon>
        <taxon>Flavobacteriales</taxon>
        <taxon>Flavobacteriaceae</taxon>
        <taxon>Flavobacterium</taxon>
    </lineage>
</organism>
<proteinExistence type="predicted"/>
<evidence type="ECO:0000313" key="2">
    <source>
        <dbReference type="Proteomes" id="UP000251561"/>
    </source>
</evidence>
<sequence>MKKNILILILLAPLLFSCRQGKESLKDKAEAEPFHLVKNDPIKNGLSTISKKDIYTKYEYNDSKGASLIIQNSLPRGGMKYSGPNNEVYNYAVFWTRIINETDNILELKIDFPINSYEIPSLPGKYFKILMPPDTMVPEKAPLFNYGLTNLESFLDKNIYKAASLKRTINSKESTGFYVVMLCVIEGAKGTLRTGLSLNEKNLTYTINGKEIKCGSIIIKKTP</sequence>
<name>A0A344LVC5_9FLAO</name>
<reference evidence="1 2" key="1">
    <citation type="submission" date="2018-06" db="EMBL/GenBank/DDBJ databases">
        <title>Genome sequencing of Flavobacterium.</title>
        <authorList>
            <person name="Baek M.-G."/>
            <person name="Yi H."/>
        </authorList>
    </citation>
    <scope>NUCLEOTIDE SEQUENCE [LARGE SCALE GENOMIC DNA]</scope>
    <source>
        <strain evidence="1 2">HYN0086</strain>
    </source>
</reference>
<dbReference type="KEGG" id="ffl:HYN86_15190"/>
<keyword evidence="2" id="KW-1185">Reference proteome</keyword>